<name>A0A1I4B0Q8_9PROT</name>
<protein>
    <recommendedName>
        <fullName evidence="1">GAF domain-containing protein</fullName>
    </recommendedName>
</protein>
<evidence type="ECO:0000259" key="1">
    <source>
        <dbReference type="Pfam" id="PF01590"/>
    </source>
</evidence>
<dbReference type="Gene3D" id="3.30.450.40">
    <property type="match status" value="1"/>
</dbReference>
<evidence type="ECO:0000313" key="3">
    <source>
        <dbReference type="Proteomes" id="UP000199473"/>
    </source>
</evidence>
<accession>A0A1I4B0Q8</accession>
<dbReference type="STRING" id="1123062.SAMN02745775_104353"/>
<dbReference type="AlphaFoldDB" id="A0A1I4B0Q8"/>
<organism evidence="2 3">
    <name type="scientific">Falsiroseomonas stagni DSM 19981</name>
    <dbReference type="NCBI Taxonomy" id="1123062"/>
    <lineage>
        <taxon>Bacteria</taxon>
        <taxon>Pseudomonadati</taxon>
        <taxon>Pseudomonadota</taxon>
        <taxon>Alphaproteobacteria</taxon>
        <taxon>Acetobacterales</taxon>
        <taxon>Roseomonadaceae</taxon>
        <taxon>Falsiroseomonas</taxon>
    </lineage>
</organism>
<feature type="domain" description="GAF" evidence="1">
    <location>
        <begin position="100"/>
        <end position="157"/>
    </location>
</feature>
<dbReference type="InterPro" id="IPR029016">
    <property type="entry name" value="GAF-like_dom_sf"/>
</dbReference>
<dbReference type="Proteomes" id="UP000199473">
    <property type="component" value="Unassembled WGS sequence"/>
</dbReference>
<dbReference type="InterPro" id="IPR003018">
    <property type="entry name" value="GAF"/>
</dbReference>
<evidence type="ECO:0000313" key="2">
    <source>
        <dbReference type="EMBL" id="SFK62355.1"/>
    </source>
</evidence>
<reference evidence="2 3" key="1">
    <citation type="submission" date="2016-10" db="EMBL/GenBank/DDBJ databases">
        <authorList>
            <person name="de Groot N.N."/>
        </authorList>
    </citation>
    <scope>NUCLEOTIDE SEQUENCE [LARGE SCALE GENOMIC DNA]</scope>
    <source>
        <strain evidence="2 3">DSM 19981</strain>
    </source>
</reference>
<dbReference type="Pfam" id="PF01590">
    <property type="entry name" value="GAF"/>
    <property type="match status" value="1"/>
</dbReference>
<gene>
    <name evidence="2" type="ORF">SAMN02745775_104353</name>
</gene>
<keyword evidence="3" id="KW-1185">Reference proteome</keyword>
<proteinExistence type="predicted"/>
<dbReference type="EMBL" id="FOSQ01000004">
    <property type="protein sequence ID" value="SFK62355.1"/>
    <property type="molecule type" value="Genomic_DNA"/>
</dbReference>
<dbReference type="SUPFAM" id="SSF55781">
    <property type="entry name" value="GAF domain-like"/>
    <property type="match status" value="1"/>
</dbReference>
<sequence length="168" mass="17965">MTDATPTAMGALASVVAATAAPGQPQALFAALDQAMGATIGHKLFTILVIHPGAKESQRYYSNMPDSYPIGGRKPINPTHWFNTVLGEGVPYIGYNYADISDVFYDHELIRSLGCESVLNVPVRWNGTSIGTINLLHERGWYGRGQVALAQHFAALAVPGVLKVIAEG</sequence>
<dbReference type="RefSeq" id="WP_217648716.1">
    <property type="nucleotide sequence ID" value="NZ_FOSQ01000004.1"/>
</dbReference>